<dbReference type="Gramene" id="MELO3C016620.2.1">
    <property type="protein sequence ID" value="MELO3C016620.2.1"/>
    <property type="gene ID" value="MELO3C016620.2"/>
</dbReference>
<accession>A0A9I9DD60</accession>
<sequence length="115" mass="13159">MEEILMNIGKIINEHIITRGLFLLNPSHTYLIKKLCLKAYPALDNLPQVEVKDGVCSSSTLHRIIAIHKNKAKSKHLKTKQDGKSKVKKLMIKKKNRGRRSTKTQVAKARMRSEE</sequence>
<evidence type="ECO:0000256" key="1">
    <source>
        <dbReference type="SAM" id="MobiDB-lite"/>
    </source>
</evidence>
<evidence type="ECO:0000313" key="2">
    <source>
        <dbReference type="EnsemblPlants" id="MELO3C016620.2.1"/>
    </source>
</evidence>
<reference evidence="2" key="1">
    <citation type="submission" date="2023-03" db="UniProtKB">
        <authorList>
            <consortium name="EnsemblPlants"/>
        </authorList>
    </citation>
    <scope>IDENTIFICATION</scope>
</reference>
<feature type="compositionally biased region" description="Basic residues" evidence="1">
    <location>
        <begin position="92"/>
        <end position="102"/>
    </location>
</feature>
<proteinExistence type="predicted"/>
<feature type="region of interest" description="Disordered" evidence="1">
    <location>
        <begin position="92"/>
        <end position="115"/>
    </location>
</feature>
<name>A0A9I9DD60_CUCME</name>
<dbReference type="EnsemblPlants" id="MELO3C016620.2.1">
    <property type="protein sequence ID" value="MELO3C016620.2.1"/>
    <property type="gene ID" value="MELO3C016620.2"/>
</dbReference>
<protein>
    <submittedName>
        <fullName evidence="2">Uncharacterized protein</fullName>
    </submittedName>
</protein>
<organism evidence="2">
    <name type="scientific">Cucumis melo</name>
    <name type="common">Muskmelon</name>
    <dbReference type="NCBI Taxonomy" id="3656"/>
    <lineage>
        <taxon>Eukaryota</taxon>
        <taxon>Viridiplantae</taxon>
        <taxon>Streptophyta</taxon>
        <taxon>Embryophyta</taxon>
        <taxon>Tracheophyta</taxon>
        <taxon>Spermatophyta</taxon>
        <taxon>Magnoliopsida</taxon>
        <taxon>eudicotyledons</taxon>
        <taxon>Gunneridae</taxon>
        <taxon>Pentapetalae</taxon>
        <taxon>rosids</taxon>
        <taxon>fabids</taxon>
        <taxon>Cucurbitales</taxon>
        <taxon>Cucurbitaceae</taxon>
        <taxon>Benincaseae</taxon>
        <taxon>Cucumis</taxon>
    </lineage>
</organism>
<dbReference type="AlphaFoldDB" id="A0A9I9DD60"/>